<dbReference type="STRING" id="741276.A0A2S5B847"/>
<feature type="compositionally biased region" description="Basic residues" evidence="1">
    <location>
        <begin position="619"/>
        <end position="636"/>
    </location>
</feature>
<dbReference type="EMBL" id="PJQD01000044">
    <property type="protein sequence ID" value="POY72953.1"/>
    <property type="molecule type" value="Genomic_DNA"/>
</dbReference>
<feature type="compositionally biased region" description="Basic and acidic residues" evidence="1">
    <location>
        <begin position="1253"/>
        <end position="1265"/>
    </location>
</feature>
<evidence type="ECO:0000313" key="3">
    <source>
        <dbReference type="Proteomes" id="UP000237144"/>
    </source>
</evidence>
<feature type="compositionally biased region" description="Basic and acidic residues" evidence="1">
    <location>
        <begin position="672"/>
        <end position="681"/>
    </location>
</feature>
<feature type="compositionally biased region" description="Basic and acidic residues" evidence="1">
    <location>
        <begin position="739"/>
        <end position="775"/>
    </location>
</feature>
<gene>
    <name evidence="2" type="ORF">BMF94_4029</name>
</gene>
<feature type="region of interest" description="Disordered" evidence="1">
    <location>
        <begin position="597"/>
        <end position="1301"/>
    </location>
</feature>
<name>A0A2S5B847_9BASI</name>
<dbReference type="Proteomes" id="UP000237144">
    <property type="component" value="Unassembled WGS sequence"/>
</dbReference>
<comment type="caution">
    <text evidence="2">The sequence shown here is derived from an EMBL/GenBank/DDBJ whole genome shotgun (WGS) entry which is preliminary data.</text>
</comment>
<feature type="compositionally biased region" description="Low complexity" evidence="1">
    <location>
        <begin position="311"/>
        <end position="322"/>
    </location>
</feature>
<sequence>MTSRLRSASKKRLSSLFFPSSSSSAHADMPTSPSSAKKDPPFLHLKFTSGRPPPHGHHLPFAHEQGPGHVADLSDSLKTDVQRKGIARWVEQNFKEGAYIWEVVHERKERDGMYGVVTKNWARSVGDPKLHLSIHAYQEDKHVATWHAYSDRSVSYSRAGDENDPPPTPRTGSDPYSTPEALALTRPTTPAVQLDDDDNRPRFDRPAAAPDSEGDGVLEDEAPFKPEEVVKEHVARVKAPSRSARRDGRAESSSSSERGSSRAESEPVERSGRAGRQGSSSGDESCSPLPERLTQTRALSRAARKPKPVLASAARSASISPERSPPPERKRVDLSKPAYPIVKSKPLGKVLSRKNSTESSRSRSRERIPPVRQVGALDGGSGSEEPPLKLARDHRSRRRPHTPEEARRSPRPGSGSRSPSPPPERTATADDEHRRPKSAPASFAIALVVKVAFSDATDRSRSVSPAREDAKSARDGVNAATAAQDDRGRRSKRRDEPAEPPTWRSVSRNRHRGDSSDDDTLVRGNLEDAGLDIPAGGEATLLKAKRRSSVSEAKPRRPRRDESFDPEVVQQPPPEPIKQTATAVLGNWIKSVGTLLKQDAVPEHAVEEAGSDDEEEERRRRKADRAKRRAARAARRAAREAEEPAREPVRHRSRRHDSSGEEALARRRHRSPERPPVRERAMSVSATLDSGIRSLRDSVVKMVSGPAVEEAAPPRRHHAKAAVESDDSEKERCKRRAKRDSSHRPADDDQATEERTARDRAPETRASTRPDDRQKARNKAVRSQLEAPAVDELPRRRGERRPVRAPSPGPAAEAERTLRGDPKTQLTAPESDSSGGPDSALPQSSVREAPAPSSSPATRSPRQHTQSYKLADLDGSGRSRLAIPSRPPVFEAPREPVRTLERRQEPASAKPAIPAITPDPLSKSAPPLRPLDAPTSSTLRDSFERRQGRGVFAASASESDGDSHWFEAVPAPARQNRREDLVPPIPAPRQPNVSPPYDTRAPLRPEPVRPAATPARHAEERRRSLRATYSDSEPDHARYDRSAGPSPVSTRHLPRTQSFSRSQPDFYPSSGVDDDSSSFESESERSRSRGGASTSDADSLAFAPASSRGPSQGSDRFESAGEARRDHDRFSLSSEYSVPLARLGSTSFSLQPPRESPPSSYADFAPEPKRGSRTMVSSRPLQSHMATPPAWRAADDDATFSTRRDPAPHDGDRRFDAAMSSSSSDLPRPRSFADRQHDYGIDSQSRTSYSDRPAPDAKRDRDPQRTFDSMLQKGIESGSVQRFGKHGAPVSRRTARRLGLQ</sequence>
<feature type="compositionally biased region" description="Basic and acidic residues" evidence="1">
    <location>
        <begin position="553"/>
        <end position="563"/>
    </location>
</feature>
<feature type="compositionally biased region" description="Basic and acidic residues" evidence="1">
    <location>
        <begin position="259"/>
        <end position="272"/>
    </location>
</feature>
<feature type="compositionally biased region" description="Basic and acidic residues" evidence="1">
    <location>
        <begin position="1202"/>
        <end position="1216"/>
    </location>
</feature>
<feature type="compositionally biased region" description="Low complexity" evidence="1">
    <location>
        <begin position="844"/>
        <end position="860"/>
    </location>
</feature>
<evidence type="ECO:0000313" key="2">
    <source>
        <dbReference type="EMBL" id="POY72953.1"/>
    </source>
</evidence>
<keyword evidence="3" id="KW-1185">Reference proteome</keyword>
<feature type="compositionally biased region" description="Polar residues" evidence="1">
    <location>
        <begin position="824"/>
        <end position="836"/>
    </location>
</feature>
<evidence type="ECO:0000256" key="1">
    <source>
        <dbReference type="SAM" id="MobiDB-lite"/>
    </source>
</evidence>
<feature type="compositionally biased region" description="Basic and acidic residues" evidence="1">
    <location>
        <begin position="325"/>
        <end position="334"/>
    </location>
</feature>
<feature type="compositionally biased region" description="Basic and acidic residues" evidence="1">
    <location>
        <begin position="1115"/>
        <end position="1130"/>
    </location>
</feature>
<protein>
    <submittedName>
        <fullName evidence="2">Uncharacterized protein</fullName>
    </submittedName>
</protein>
<proteinExistence type="predicted"/>
<feature type="compositionally biased region" description="Basic and acidic residues" evidence="1">
    <location>
        <begin position="792"/>
        <end position="802"/>
    </location>
</feature>
<reference evidence="2 3" key="1">
    <citation type="journal article" date="2018" name="Front. Microbiol.">
        <title>Prospects for Fungal Bioremediation of Acidic Radioactive Waste Sites: Characterization and Genome Sequence of Rhodotorula taiwanensis MD1149.</title>
        <authorList>
            <person name="Tkavc R."/>
            <person name="Matrosova V.Y."/>
            <person name="Grichenko O.E."/>
            <person name="Gostincar C."/>
            <person name="Volpe R.P."/>
            <person name="Klimenkova P."/>
            <person name="Gaidamakova E.K."/>
            <person name="Zhou C.E."/>
            <person name="Stewart B.J."/>
            <person name="Lyman M.G."/>
            <person name="Malfatti S.A."/>
            <person name="Rubinfeld B."/>
            <person name="Courtot M."/>
            <person name="Singh J."/>
            <person name="Dalgard C.L."/>
            <person name="Hamilton T."/>
            <person name="Frey K.G."/>
            <person name="Gunde-Cimerman N."/>
            <person name="Dugan L."/>
            <person name="Daly M.J."/>
        </authorList>
    </citation>
    <scope>NUCLEOTIDE SEQUENCE [LARGE SCALE GENOMIC DNA]</scope>
    <source>
        <strain evidence="2 3">MD1149</strain>
    </source>
</reference>
<feature type="compositionally biased region" description="Basic and acidic residues" evidence="1">
    <location>
        <begin position="892"/>
        <end position="905"/>
    </location>
</feature>
<feature type="region of interest" description="Disordered" evidence="1">
    <location>
        <begin position="454"/>
        <end position="580"/>
    </location>
</feature>
<feature type="compositionally biased region" description="Basic and acidic residues" evidence="1">
    <location>
        <begin position="360"/>
        <end position="369"/>
    </location>
</feature>
<organism evidence="2 3">
    <name type="scientific">Rhodotorula taiwanensis</name>
    <dbReference type="NCBI Taxonomy" id="741276"/>
    <lineage>
        <taxon>Eukaryota</taxon>
        <taxon>Fungi</taxon>
        <taxon>Dikarya</taxon>
        <taxon>Basidiomycota</taxon>
        <taxon>Pucciniomycotina</taxon>
        <taxon>Microbotryomycetes</taxon>
        <taxon>Sporidiobolales</taxon>
        <taxon>Sporidiobolaceae</taxon>
        <taxon>Rhodotorula</taxon>
    </lineage>
</organism>
<feature type="compositionally biased region" description="Basic and acidic residues" evidence="1">
    <location>
        <begin position="813"/>
        <end position="822"/>
    </location>
</feature>
<feature type="region of interest" description="Disordered" evidence="1">
    <location>
        <begin position="156"/>
        <end position="439"/>
    </location>
</feature>
<feature type="compositionally biased region" description="Basic and acidic residues" evidence="1">
    <location>
        <begin position="456"/>
        <end position="474"/>
    </location>
</feature>
<feature type="region of interest" description="Disordered" evidence="1">
    <location>
        <begin position="18"/>
        <end position="68"/>
    </location>
</feature>
<accession>A0A2S5B847</accession>
<feature type="compositionally biased region" description="Basic and acidic residues" evidence="1">
    <location>
        <begin position="484"/>
        <end position="497"/>
    </location>
</feature>
<feature type="compositionally biased region" description="Basic and acidic residues" evidence="1">
    <location>
        <begin position="1227"/>
        <end position="1240"/>
    </location>
</feature>
<feature type="compositionally biased region" description="Acidic residues" evidence="1">
    <location>
        <begin position="212"/>
        <end position="221"/>
    </location>
</feature>
<feature type="compositionally biased region" description="Polar residues" evidence="1">
    <location>
        <begin position="1174"/>
        <end position="1185"/>
    </location>
</feature>
<feature type="compositionally biased region" description="Basic and acidic residues" evidence="1">
    <location>
        <begin position="637"/>
        <end position="665"/>
    </location>
</feature>
<feature type="compositionally biased region" description="Basic and acidic residues" evidence="1">
    <location>
        <begin position="222"/>
        <end position="235"/>
    </location>
</feature>
<dbReference type="OrthoDB" id="10682757at2759"/>